<evidence type="ECO:0000313" key="1">
    <source>
        <dbReference type="EMBL" id="KMU87180.1"/>
    </source>
</evidence>
<dbReference type="VEuPathDB" id="FungiDB:CIHG_05121"/>
<gene>
    <name evidence="1" type="ORF">CIHG_05121</name>
</gene>
<sequence>MSYLAAKSMACAADKGQESKISPFKQQCALIIGEMPLDGFGVTIRDWGSGLYRCHQVRLTKELRVREVVHPAAWWLFVSTTSLQLATRLCDYDCGGGDDDDDDDDDDGGVPCAKDCPQLCRLEQSLEVDRRAKPSGNPIRHLAIRAEW</sequence>
<reference evidence="2" key="1">
    <citation type="journal article" date="2010" name="Genome Res.">
        <title>Population genomic sequencing of Coccidioides fungi reveals recent hybridization and transposon control.</title>
        <authorList>
            <person name="Neafsey D.E."/>
            <person name="Barker B.M."/>
            <person name="Sharpton T.J."/>
            <person name="Stajich J.E."/>
            <person name="Park D.J."/>
            <person name="Whiston E."/>
            <person name="Hung C.-Y."/>
            <person name="McMahan C."/>
            <person name="White J."/>
            <person name="Sykes S."/>
            <person name="Heiman D."/>
            <person name="Young S."/>
            <person name="Zeng Q."/>
            <person name="Abouelleil A."/>
            <person name="Aftuck L."/>
            <person name="Bessette D."/>
            <person name="Brown A."/>
            <person name="FitzGerald M."/>
            <person name="Lui A."/>
            <person name="Macdonald J.P."/>
            <person name="Priest M."/>
            <person name="Orbach M.J."/>
            <person name="Galgiani J.N."/>
            <person name="Kirkland T.N."/>
            <person name="Cole G.T."/>
            <person name="Birren B.W."/>
            <person name="Henn M.R."/>
            <person name="Taylor J.W."/>
            <person name="Rounsley S.D."/>
        </authorList>
    </citation>
    <scope>NUCLEOTIDE SEQUENCE [LARGE SCALE GENOMIC DNA]</scope>
    <source>
        <strain evidence="2">H538.4</strain>
    </source>
</reference>
<proteinExistence type="predicted"/>
<dbReference type="EMBL" id="DS016996">
    <property type="protein sequence ID" value="KMU87180.1"/>
    <property type="molecule type" value="Genomic_DNA"/>
</dbReference>
<dbReference type="AlphaFoldDB" id="A0A0J8RQ37"/>
<name>A0A0J8RQ37_COCIT</name>
<accession>A0A0J8RQ37</accession>
<protein>
    <submittedName>
        <fullName evidence="1">Uncharacterized protein</fullName>
    </submittedName>
</protein>
<dbReference type="Proteomes" id="UP000054563">
    <property type="component" value="Unassembled WGS sequence"/>
</dbReference>
<organism evidence="1 2">
    <name type="scientific">Coccidioides immitis H538.4</name>
    <dbReference type="NCBI Taxonomy" id="396776"/>
    <lineage>
        <taxon>Eukaryota</taxon>
        <taxon>Fungi</taxon>
        <taxon>Dikarya</taxon>
        <taxon>Ascomycota</taxon>
        <taxon>Pezizomycotina</taxon>
        <taxon>Eurotiomycetes</taxon>
        <taxon>Eurotiomycetidae</taxon>
        <taxon>Onygenales</taxon>
        <taxon>Onygenaceae</taxon>
        <taxon>Coccidioides</taxon>
    </lineage>
</organism>
<evidence type="ECO:0000313" key="2">
    <source>
        <dbReference type="Proteomes" id="UP000054563"/>
    </source>
</evidence>